<evidence type="ECO:0000313" key="2">
    <source>
        <dbReference type="Proteomes" id="UP000181951"/>
    </source>
</evidence>
<sequence>MHNGTQVGNARGVVDSAFAGAEVPLSASTASRAASAYLGALEWPLTLGHSTRPGLGCTCQRAGCATPGAHPRPGPLTYPRSAGELLDQLEAEPGAALIAPTVGFDALVMRHEFAMRAILELERLAPVPCIVNPSGDRAVLLVLLGTGHDAVEGVEHCVDVRTGPDAWIALPPTRSLAWDTPPWFERTDVEVPLLHGNDVGRHLWFACRTEAGNR</sequence>
<evidence type="ECO:0008006" key="3">
    <source>
        <dbReference type="Google" id="ProtNLM"/>
    </source>
</evidence>
<organism evidence="1 2">
    <name type="scientific">Actinacidiphila rubida</name>
    <dbReference type="NCBI Taxonomy" id="310780"/>
    <lineage>
        <taxon>Bacteria</taxon>
        <taxon>Bacillati</taxon>
        <taxon>Actinomycetota</taxon>
        <taxon>Actinomycetes</taxon>
        <taxon>Kitasatosporales</taxon>
        <taxon>Streptomycetaceae</taxon>
        <taxon>Actinacidiphila</taxon>
    </lineage>
</organism>
<dbReference type="AlphaFoldDB" id="A0A1H8QN64"/>
<keyword evidence="2" id="KW-1185">Reference proteome</keyword>
<accession>A0A1H8QN64</accession>
<name>A0A1H8QN64_9ACTN</name>
<dbReference type="EMBL" id="FODD01000030">
    <property type="protein sequence ID" value="SEO55263.1"/>
    <property type="molecule type" value="Genomic_DNA"/>
</dbReference>
<evidence type="ECO:0000313" key="1">
    <source>
        <dbReference type="EMBL" id="SEO55263.1"/>
    </source>
</evidence>
<dbReference type="STRING" id="310780.SAMN05216267_103070"/>
<reference evidence="1 2" key="1">
    <citation type="submission" date="2016-10" db="EMBL/GenBank/DDBJ databases">
        <authorList>
            <person name="de Groot N.N."/>
        </authorList>
    </citation>
    <scope>NUCLEOTIDE SEQUENCE [LARGE SCALE GENOMIC DNA]</scope>
    <source>
        <strain evidence="1 2">CGMCC 4.2026</strain>
    </source>
</reference>
<protein>
    <recommendedName>
        <fullName evidence="3">DNA primase</fullName>
    </recommendedName>
</protein>
<proteinExistence type="predicted"/>
<dbReference type="Proteomes" id="UP000181951">
    <property type="component" value="Unassembled WGS sequence"/>
</dbReference>
<gene>
    <name evidence="1" type="ORF">SAMN05216267_103070</name>
</gene>